<feature type="transmembrane region" description="Helical" evidence="1">
    <location>
        <begin position="260"/>
        <end position="280"/>
    </location>
</feature>
<comment type="caution">
    <text evidence="2">The sequence shown here is derived from an EMBL/GenBank/DDBJ whole genome shotgun (WGS) entry which is preliminary data.</text>
</comment>
<keyword evidence="3" id="KW-1185">Reference proteome</keyword>
<name>A0ABD6BS13_9EURY</name>
<dbReference type="AlphaFoldDB" id="A0ABD6BS13"/>
<feature type="transmembrane region" description="Helical" evidence="1">
    <location>
        <begin position="41"/>
        <end position="58"/>
    </location>
</feature>
<keyword evidence="1" id="KW-1133">Transmembrane helix</keyword>
<feature type="transmembrane region" description="Helical" evidence="1">
    <location>
        <begin position="185"/>
        <end position="206"/>
    </location>
</feature>
<evidence type="ECO:0000256" key="1">
    <source>
        <dbReference type="SAM" id="Phobius"/>
    </source>
</evidence>
<organism evidence="2 3">
    <name type="scientific">Halolamina litorea</name>
    <dbReference type="NCBI Taxonomy" id="1515593"/>
    <lineage>
        <taxon>Archaea</taxon>
        <taxon>Methanobacteriati</taxon>
        <taxon>Methanobacteriota</taxon>
        <taxon>Stenosarchaea group</taxon>
        <taxon>Halobacteria</taxon>
        <taxon>Halobacteriales</taxon>
        <taxon>Haloferacaceae</taxon>
    </lineage>
</organism>
<evidence type="ECO:0000313" key="3">
    <source>
        <dbReference type="Proteomes" id="UP001597139"/>
    </source>
</evidence>
<feature type="transmembrane region" description="Helical" evidence="1">
    <location>
        <begin position="65"/>
        <end position="87"/>
    </location>
</feature>
<dbReference type="Proteomes" id="UP001597139">
    <property type="component" value="Unassembled WGS sequence"/>
</dbReference>
<keyword evidence="1" id="KW-0812">Transmembrane</keyword>
<sequence>MATQVSQQPLRGERLVGAAGVLLLVAATGIAAVTGAWKPIQIGWVAFAAMTGGVWLALRTNEQAGALVWGGGLASGAMVTSVGLFLLPDALGHHLRFGGLGVALGIIVGFGAHTIGHRLSHVDMPMDSTVAQLTAHAAAAGAIIGIVYGNMPDVGLLLGIAIVSHKGPAGYAAADRLTRNGRSWFPVLLPAAGVGVVAVLASTVTLPADPRINGVVFGFATGVFLHVAMDFLPRCELGSEVHDALSVDADAHETLDRLRLHAVASTVLGGVVVFLAWWFASPGV</sequence>
<dbReference type="RefSeq" id="WP_267646945.1">
    <property type="nucleotide sequence ID" value="NZ_JANHGR010000001.1"/>
</dbReference>
<evidence type="ECO:0000313" key="2">
    <source>
        <dbReference type="EMBL" id="MFD1567884.1"/>
    </source>
</evidence>
<feature type="transmembrane region" description="Helical" evidence="1">
    <location>
        <begin position="93"/>
        <end position="116"/>
    </location>
</feature>
<keyword evidence="1" id="KW-0472">Membrane</keyword>
<reference evidence="2 3" key="1">
    <citation type="journal article" date="2019" name="Int. J. Syst. Evol. Microbiol.">
        <title>The Global Catalogue of Microorganisms (GCM) 10K type strain sequencing project: providing services to taxonomists for standard genome sequencing and annotation.</title>
        <authorList>
            <consortium name="The Broad Institute Genomics Platform"/>
            <consortium name="The Broad Institute Genome Sequencing Center for Infectious Disease"/>
            <person name="Wu L."/>
            <person name="Ma J."/>
        </authorList>
    </citation>
    <scope>NUCLEOTIDE SEQUENCE [LARGE SCALE GENOMIC DNA]</scope>
    <source>
        <strain evidence="2 3">CGMCC 1.12859</strain>
    </source>
</reference>
<protein>
    <submittedName>
        <fullName evidence="2">ZIP family metal transporter</fullName>
    </submittedName>
</protein>
<proteinExistence type="predicted"/>
<feature type="transmembrane region" description="Helical" evidence="1">
    <location>
        <begin position="212"/>
        <end position="232"/>
    </location>
</feature>
<gene>
    <name evidence="2" type="ORF">ACFSAU_10305</name>
</gene>
<dbReference type="EMBL" id="JBHUCZ010000009">
    <property type="protein sequence ID" value="MFD1567884.1"/>
    <property type="molecule type" value="Genomic_DNA"/>
</dbReference>
<accession>A0ABD6BS13</accession>